<dbReference type="InterPro" id="IPR027417">
    <property type="entry name" value="P-loop_NTPase"/>
</dbReference>
<protein>
    <recommendedName>
        <fullName evidence="6">Chromatin associated protein KTI12</fullName>
    </recommendedName>
</protein>
<evidence type="ECO:0000256" key="3">
    <source>
        <dbReference type="ARBA" id="ARBA00025768"/>
    </source>
</evidence>
<dbReference type="STRING" id="1555241.A0A4P9X9R8"/>
<evidence type="ECO:0000256" key="2">
    <source>
        <dbReference type="ARBA" id="ARBA00022840"/>
    </source>
</evidence>
<reference evidence="5" key="1">
    <citation type="journal article" date="2018" name="Nat. Microbiol.">
        <title>Leveraging single-cell genomics to expand the fungal tree of life.</title>
        <authorList>
            <person name="Ahrendt S.R."/>
            <person name="Quandt C.A."/>
            <person name="Ciobanu D."/>
            <person name="Clum A."/>
            <person name="Salamov A."/>
            <person name="Andreopoulos B."/>
            <person name="Cheng J.F."/>
            <person name="Woyke T."/>
            <person name="Pelin A."/>
            <person name="Henrissat B."/>
            <person name="Reynolds N.K."/>
            <person name="Benny G.L."/>
            <person name="Smith M.E."/>
            <person name="James T.Y."/>
            <person name="Grigoriev I.V."/>
        </authorList>
    </citation>
    <scope>NUCLEOTIDE SEQUENCE [LARGE SCALE GENOMIC DNA]</scope>
    <source>
        <strain evidence="5">ATCC 52028</strain>
    </source>
</reference>
<name>A0A4P9X9R8_9FUNG</name>
<dbReference type="Pfam" id="PF08433">
    <property type="entry name" value="KTI12"/>
    <property type="match status" value="1"/>
</dbReference>
<dbReference type="GO" id="GO:0005524">
    <property type="term" value="F:ATP binding"/>
    <property type="evidence" value="ECO:0007669"/>
    <property type="project" value="UniProtKB-KW"/>
</dbReference>
<keyword evidence="2" id="KW-0067">ATP-binding</keyword>
<organism evidence="4 5">
    <name type="scientific">Caulochytrium protostelioides</name>
    <dbReference type="NCBI Taxonomy" id="1555241"/>
    <lineage>
        <taxon>Eukaryota</taxon>
        <taxon>Fungi</taxon>
        <taxon>Fungi incertae sedis</taxon>
        <taxon>Chytridiomycota</taxon>
        <taxon>Chytridiomycota incertae sedis</taxon>
        <taxon>Chytridiomycetes</taxon>
        <taxon>Caulochytriales</taxon>
        <taxon>Caulochytriaceae</taxon>
        <taxon>Caulochytrium</taxon>
    </lineage>
</organism>
<dbReference type="SUPFAM" id="SSF52540">
    <property type="entry name" value="P-loop containing nucleoside triphosphate hydrolases"/>
    <property type="match status" value="1"/>
</dbReference>
<comment type="similarity">
    <text evidence="3">Belongs to the KTI12 family.</text>
</comment>
<gene>
    <name evidence="4" type="ORF">CXG81DRAFT_11222</name>
</gene>
<dbReference type="Proteomes" id="UP000274922">
    <property type="component" value="Unassembled WGS sequence"/>
</dbReference>
<evidence type="ECO:0000313" key="5">
    <source>
        <dbReference type="Proteomes" id="UP000274922"/>
    </source>
</evidence>
<dbReference type="PANTHER" id="PTHR12435">
    <property type="match status" value="1"/>
</dbReference>
<dbReference type="OrthoDB" id="9972657at2759"/>
<dbReference type="InterPro" id="IPR013641">
    <property type="entry name" value="KTI12/PSTK"/>
</dbReference>
<keyword evidence="1" id="KW-0547">Nucleotide-binding</keyword>
<accession>A0A4P9X9R8</accession>
<sequence>MPLVTVCGVPCSGKTRRAVAIRTAIDAYLQAHADAYAGWTTVLVGEITHDRQRAQDYVHAADEKRVRGALLSHVERALQPKTIVVCDGLNFIKGFRYQLYCVARALGTTTATVFCAAPPAAARAVNAARDRASERWPDAVLDDLVNRFEEPNGMNRWDAPLFMLLPDDPLPEAELVAALLDRAPPKPNLSTVVKAAAPSDYIGQVDRDLLSVMQAVAAACGAASLGGVLPEAIPVPLTDVPVHPRGRPYTLMELRRLKRQFTQMNQRLTQSDRHQLVADFVAFLNIQHRD</sequence>
<evidence type="ECO:0000313" key="4">
    <source>
        <dbReference type="EMBL" id="RKP02107.1"/>
    </source>
</evidence>
<dbReference type="Gene3D" id="3.40.50.300">
    <property type="entry name" value="P-loop containing nucleotide triphosphate hydrolases"/>
    <property type="match status" value="1"/>
</dbReference>
<evidence type="ECO:0008006" key="6">
    <source>
        <dbReference type="Google" id="ProtNLM"/>
    </source>
</evidence>
<dbReference type="AlphaFoldDB" id="A0A4P9X9R8"/>
<evidence type="ECO:0000256" key="1">
    <source>
        <dbReference type="ARBA" id="ARBA00022741"/>
    </source>
</evidence>
<dbReference type="EMBL" id="ML014152">
    <property type="protein sequence ID" value="RKP02107.1"/>
    <property type="molecule type" value="Genomic_DNA"/>
</dbReference>
<proteinExistence type="inferred from homology"/>
<keyword evidence="5" id="KW-1185">Reference proteome</keyword>